<accession>A0ABN2Y032</accession>
<evidence type="ECO:0000313" key="3">
    <source>
        <dbReference type="Proteomes" id="UP001500166"/>
    </source>
</evidence>
<proteinExistence type="predicted"/>
<feature type="domain" description="SnoaL-like" evidence="1">
    <location>
        <begin position="5"/>
        <end position="131"/>
    </location>
</feature>
<reference evidence="2 3" key="1">
    <citation type="journal article" date="2019" name="Int. J. Syst. Evol. Microbiol.">
        <title>The Global Catalogue of Microorganisms (GCM) 10K type strain sequencing project: providing services to taxonomists for standard genome sequencing and annotation.</title>
        <authorList>
            <consortium name="The Broad Institute Genomics Platform"/>
            <consortium name="The Broad Institute Genome Sequencing Center for Infectious Disease"/>
            <person name="Wu L."/>
            <person name="Ma J."/>
        </authorList>
    </citation>
    <scope>NUCLEOTIDE SEQUENCE [LARGE SCALE GENOMIC DNA]</scope>
    <source>
        <strain evidence="2 3">JCM 15914</strain>
    </source>
</reference>
<protein>
    <recommendedName>
        <fullName evidence="1">SnoaL-like domain-containing protein</fullName>
    </recommendedName>
</protein>
<evidence type="ECO:0000313" key="2">
    <source>
        <dbReference type="EMBL" id="GAA2119636.1"/>
    </source>
</evidence>
<dbReference type="InterPro" id="IPR037401">
    <property type="entry name" value="SnoaL-like"/>
</dbReference>
<evidence type="ECO:0000259" key="1">
    <source>
        <dbReference type="Pfam" id="PF13577"/>
    </source>
</evidence>
<name>A0ABN2Y032_9MICC</name>
<dbReference type="Gene3D" id="3.10.450.50">
    <property type="match status" value="1"/>
</dbReference>
<organism evidence="2 3">
    <name type="scientific">Kocuria atrinae</name>
    <dbReference type="NCBI Taxonomy" id="592377"/>
    <lineage>
        <taxon>Bacteria</taxon>
        <taxon>Bacillati</taxon>
        <taxon>Actinomycetota</taxon>
        <taxon>Actinomycetes</taxon>
        <taxon>Micrococcales</taxon>
        <taxon>Micrococcaceae</taxon>
        <taxon>Kocuria</taxon>
    </lineage>
</organism>
<dbReference type="InterPro" id="IPR032710">
    <property type="entry name" value="NTF2-like_dom_sf"/>
</dbReference>
<dbReference type="SUPFAM" id="SSF54427">
    <property type="entry name" value="NTF2-like"/>
    <property type="match status" value="1"/>
</dbReference>
<gene>
    <name evidence="2" type="ORF">GCM10009824_20710</name>
</gene>
<dbReference type="Pfam" id="PF13577">
    <property type="entry name" value="SnoaL_4"/>
    <property type="match status" value="1"/>
</dbReference>
<keyword evidence="3" id="KW-1185">Reference proteome</keyword>
<dbReference type="EMBL" id="BAAAQA010000020">
    <property type="protein sequence ID" value="GAA2119636.1"/>
    <property type="molecule type" value="Genomic_DNA"/>
</dbReference>
<sequence length="183" mass="20480">MLNPQDRLDILETLHFLSHVIDNREWDHLADAVTEDVEFLSPRTDAPETLEDLAPVMALPGPAGIRQGYELSQLAQYGSVHTLNTVIEPIDQDTAVTWSRLIMVSFDQRAVGADVVDTLIRTPAGWRISRRVVHARNMLRDQQRQGGGYVPGPYTFMHFDEAIVQAQQAVTDASAHQDGELPR</sequence>
<comment type="caution">
    <text evidence="2">The sequence shown here is derived from an EMBL/GenBank/DDBJ whole genome shotgun (WGS) entry which is preliminary data.</text>
</comment>
<dbReference type="Proteomes" id="UP001500166">
    <property type="component" value="Unassembled WGS sequence"/>
</dbReference>